<keyword evidence="9 10" id="KW-0807">Transducer</keyword>
<feature type="transmembrane region" description="Helical" evidence="10">
    <location>
        <begin position="151"/>
        <end position="170"/>
    </location>
</feature>
<keyword evidence="2" id="KW-1003">Cell membrane</keyword>
<keyword evidence="5 10" id="KW-0552">Olfaction</keyword>
<organism evidence="11 12">
    <name type="scientific">Drosophila lebanonensis</name>
    <name type="common">Fruit fly</name>
    <name type="synonym">Scaptodrosophila lebanonensis</name>
    <dbReference type="NCBI Taxonomy" id="7225"/>
    <lineage>
        <taxon>Eukaryota</taxon>
        <taxon>Metazoa</taxon>
        <taxon>Ecdysozoa</taxon>
        <taxon>Arthropoda</taxon>
        <taxon>Hexapoda</taxon>
        <taxon>Insecta</taxon>
        <taxon>Pterygota</taxon>
        <taxon>Neoptera</taxon>
        <taxon>Endopterygota</taxon>
        <taxon>Diptera</taxon>
        <taxon>Brachycera</taxon>
        <taxon>Muscomorpha</taxon>
        <taxon>Ephydroidea</taxon>
        <taxon>Drosophilidae</taxon>
        <taxon>Scaptodrosophila</taxon>
    </lineage>
</organism>
<sequence length="454" mass="53223">MSSDSVNADWQRRDLFKFIRYTMYVGGMYPLHYTRANKPGIITQLLAIIDWFYEKFSYFVSIHLLVLYICTTAMTYSSGNADLEGFVSCFMQTLIFTWTIAMQIYFRRVRPKLLNEIIEYINSKYQTRSAIGFSYVTMEGANKYSNIWMKTFCYCCYIGTIFWLVLPIAYGDKSLPLSCWYPFDYKQPVVYEIVFFLQSMGQITVAAAFASSSGFYMVLSILILGQYDVLFCTLKNVIATTYVEMGASMGELSNLQAAQSVTNAELGQYSYCVEEQTPLDQLLAMRHSRSCDFPTAFKRCFKRCLKQHRYILVALEKMELFFNQIWFFKIFERTLLMCLVGFVCVKSNTTNSVMRTASLGQYLLLIFYELFIICYFAELLYQNSQRCGDALWRSPWHLHLLDIRSDYNFFMLNSKRQFQLSAGKMYYINVDRFRRTITMAFSFLTLLQKMDARN</sequence>
<dbReference type="InterPro" id="IPR004117">
    <property type="entry name" value="7tm6_olfct_rcpt"/>
</dbReference>
<proteinExistence type="inferred from homology"/>
<evidence type="ECO:0000256" key="10">
    <source>
        <dbReference type="RuleBase" id="RU351113"/>
    </source>
</evidence>
<dbReference type="GO" id="GO:0007165">
    <property type="term" value="P:signal transduction"/>
    <property type="evidence" value="ECO:0007669"/>
    <property type="project" value="UniProtKB-KW"/>
</dbReference>
<dbReference type="PANTHER" id="PTHR21137:SF42">
    <property type="entry name" value="ODORANT RECEPTOR 83A"/>
    <property type="match status" value="1"/>
</dbReference>
<protein>
    <recommendedName>
        <fullName evidence="10">Odorant receptor</fullName>
    </recommendedName>
</protein>
<dbReference type="Pfam" id="PF02949">
    <property type="entry name" value="7tm_6"/>
    <property type="match status" value="1"/>
</dbReference>
<dbReference type="OrthoDB" id="6682367at2759"/>
<reference evidence="12" key="1">
    <citation type="submission" date="2025-08" db="UniProtKB">
        <authorList>
            <consortium name="RefSeq"/>
        </authorList>
    </citation>
    <scope>IDENTIFICATION</scope>
    <source>
        <strain evidence="12">11010-0011.00</strain>
        <tissue evidence="12">Whole body</tissue>
    </source>
</reference>
<dbReference type="Proteomes" id="UP000504634">
    <property type="component" value="Unplaced"/>
</dbReference>
<evidence type="ECO:0000256" key="9">
    <source>
        <dbReference type="ARBA" id="ARBA00023224"/>
    </source>
</evidence>
<comment type="subcellular location">
    <subcellularLocation>
        <location evidence="1 10">Cell membrane</location>
        <topology evidence="1 10">Multi-pass membrane protein</topology>
    </subcellularLocation>
</comment>
<evidence type="ECO:0000256" key="4">
    <source>
        <dbReference type="ARBA" id="ARBA00022692"/>
    </source>
</evidence>
<feature type="transmembrane region" description="Helical" evidence="10">
    <location>
        <begin position="56"/>
        <end position="79"/>
    </location>
</feature>
<name>A0A6J2TEB1_DROLE</name>
<comment type="similarity">
    <text evidence="10">Belongs to the insect chemoreceptor superfamily. Heteromeric odorant receptor channel (TC 1.A.69) family.</text>
</comment>
<dbReference type="GO" id="GO:0005886">
    <property type="term" value="C:plasma membrane"/>
    <property type="evidence" value="ECO:0007669"/>
    <property type="project" value="UniProtKB-SubCell"/>
</dbReference>
<accession>A0A6J2TEB1</accession>
<evidence type="ECO:0000256" key="6">
    <source>
        <dbReference type="ARBA" id="ARBA00022989"/>
    </source>
</evidence>
<evidence type="ECO:0000313" key="11">
    <source>
        <dbReference type="Proteomes" id="UP000504634"/>
    </source>
</evidence>
<dbReference type="AlphaFoldDB" id="A0A6J2TEB1"/>
<dbReference type="RefSeq" id="XP_030374334.1">
    <property type="nucleotide sequence ID" value="XM_030518474.1"/>
</dbReference>
<evidence type="ECO:0000256" key="7">
    <source>
        <dbReference type="ARBA" id="ARBA00023136"/>
    </source>
</evidence>
<keyword evidence="4 10" id="KW-0812">Transmembrane</keyword>
<dbReference type="GO" id="GO:0004984">
    <property type="term" value="F:olfactory receptor activity"/>
    <property type="evidence" value="ECO:0007669"/>
    <property type="project" value="InterPro"/>
</dbReference>
<evidence type="ECO:0000256" key="5">
    <source>
        <dbReference type="ARBA" id="ARBA00022725"/>
    </source>
</evidence>
<comment type="caution">
    <text evidence="10">Lacks conserved residue(s) required for the propagation of feature annotation.</text>
</comment>
<feature type="transmembrane region" description="Helical" evidence="10">
    <location>
        <begin position="85"/>
        <end position="106"/>
    </location>
</feature>
<evidence type="ECO:0000256" key="3">
    <source>
        <dbReference type="ARBA" id="ARBA00022606"/>
    </source>
</evidence>
<evidence type="ECO:0000256" key="1">
    <source>
        <dbReference type="ARBA" id="ARBA00004651"/>
    </source>
</evidence>
<dbReference type="CTD" id="40648"/>
<keyword evidence="3 10" id="KW-0716">Sensory transduction</keyword>
<dbReference type="GeneID" id="115623918"/>
<evidence type="ECO:0000313" key="12">
    <source>
        <dbReference type="RefSeq" id="XP_030374334.1"/>
    </source>
</evidence>
<dbReference type="GO" id="GO:0005549">
    <property type="term" value="F:odorant binding"/>
    <property type="evidence" value="ECO:0007669"/>
    <property type="project" value="InterPro"/>
</dbReference>
<gene>
    <name evidence="12" type="primary">LOC115623918</name>
</gene>
<dbReference type="PANTHER" id="PTHR21137">
    <property type="entry name" value="ODORANT RECEPTOR"/>
    <property type="match status" value="1"/>
</dbReference>
<keyword evidence="11" id="KW-1185">Reference proteome</keyword>
<keyword evidence="8 10" id="KW-0675">Receptor</keyword>
<evidence type="ECO:0000256" key="2">
    <source>
        <dbReference type="ARBA" id="ARBA00022475"/>
    </source>
</evidence>
<keyword evidence="6 10" id="KW-1133">Transmembrane helix</keyword>
<evidence type="ECO:0000256" key="8">
    <source>
        <dbReference type="ARBA" id="ARBA00023170"/>
    </source>
</evidence>
<keyword evidence="7 10" id="KW-0472">Membrane</keyword>
<feature type="transmembrane region" description="Helical" evidence="10">
    <location>
        <begin position="362"/>
        <end position="381"/>
    </location>
</feature>